<reference evidence="12 13" key="1">
    <citation type="submission" date="2018-05" db="EMBL/GenBank/DDBJ databases">
        <title>Zavarzinia sp. HR-AS.</title>
        <authorList>
            <person name="Lee Y."/>
            <person name="Jeon C.O."/>
        </authorList>
    </citation>
    <scope>NUCLEOTIDE SEQUENCE [LARGE SCALE GENOMIC DNA]</scope>
    <source>
        <strain evidence="12 13">HR-AS</strain>
    </source>
</reference>
<evidence type="ECO:0000256" key="2">
    <source>
        <dbReference type="ARBA" id="ARBA00007246"/>
    </source>
</evidence>
<keyword evidence="7" id="KW-0653">Protein transport</keyword>
<dbReference type="AlphaFoldDB" id="A0A317EE80"/>
<dbReference type="SUPFAM" id="SSF158544">
    <property type="entry name" value="GspK insert domain-like"/>
    <property type="match status" value="1"/>
</dbReference>
<keyword evidence="13" id="KW-1185">Reference proteome</keyword>
<comment type="subcellular location">
    <subcellularLocation>
        <location evidence="1">Cell inner membrane</location>
    </subcellularLocation>
</comment>
<dbReference type="InterPro" id="IPR005628">
    <property type="entry name" value="GspK"/>
</dbReference>
<feature type="domain" description="T2SS protein K first SAM-like" evidence="11">
    <location>
        <begin position="125"/>
        <end position="211"/>
    </location>
</feature>
<evidence type="ECO:0000256" key="4">
    <source>
        <dbReference type="ARBA" id="ARBA00022475"/>
    </source>
</evidence>
<feature type="transmembrane region" description="Helical" evidence="10">
    <location>
        <begin position="20"/>
        <end position="41"/>
    </location>
</feature>
<sequence length="311" mass="31546">MGRDPGRRYPGRRGERGVALLIVVGALAVMVVLAAGVIAAVRQQAHVARRDLAGVSADAALEGAVWRVAGRLIAAGSGAGSGLGAGAEGGVLPEMSPAGIDLMVGEVAVHVRVRPEAAKLDLNRADEVQLAALLRAAGLGDGEAQGVAAAIADWRDADGFLRNGGAEADAYAARGLAGLPPNRPFEDVLEVRNVLGLPPAVADCILPDLTLFNPSGPLVPAGASPLIRRALGLAPEAGAAPPVEAPMPGDVVALEARIAGEAGVDRYSRRWILRITGNMAEPVQVLERRDLGPLEAAAEAACPPGLGPAAR</sequence>
<dbReference type="Gene3D" id="1.10.40.60">
    <property type="entry name" value="EpsJ-like"/>
    <property type="match status" value="1"/>
</dbReference>
<evidence type="ECO:0000256" key="3">
    <source>
        <dbReference type="ARBA" id="ARBA00022448"/>
    </source>
</evidence>
<comment type="caution">
    <text evidence="12">The sequence shown here is derived from an EMBL/GenBank/DDBJ whole genome shotgun (WGS) entry which is preliminary data.</text>
</comment>
<dbReference type="GO" id="GO:0009306">
    <property type="term" value="P:protein secretion"/>
    <property type="evidence" value="ECO:0007669"/>
    <property type="project" value="InterPro"/>
</dbReference>
<evidence type="ECO:0000256" key="6">
    <source>
        <dbReference type="ARBA" id="ARBA00022692"/>
    </source>
</evidence>
<evidence type="ECO:0000313" key="13">
    <source>
        <dbReference type="Proteomes" id="UP000245461"/>
    </source>
</evidence>
<keyword evidence="6 10" id="KW-0812">Transmembrane</keyword>
<dbReference type="InterPro" id="IPR038072">
    <property type="entry name" value="GspK_central_sf"/>
</dbReference>
<proteinExistence type="inferred from homology"/>
<keyword evidence="5" id="KW-0997">Cell inner membrane</keyword>
<dbReference type="OrthoDB" id="7219799at2"/>
<gene>
    <name evidence="12" type="ORF">DKG74_06245</name>
</gene>
<dbReference type="GO" id="GO:0005886">
    <property type="term" value="C:plasma membrane"/>
    <property type="evidence" value="ECO:0007669"/>
    <property type="project" value="UniProtKB-SubCell"/>
</dbReference>
<dbReference type="EMBL" id="QGLE01000002">
    <property type="protein sequence ID" value="PWR25358.1"/>
    <property type="molecule type" value="Genomic_DNA"/>
</dbReference>
<dbReference type="RefSeq" id="WP_109903725.1">
    <property type="nucleotide sequence ID" value="NZ_QGLE01000002.1"/>
</dbReference>
<keyword evidence="9 10" id="KW-0472">Membrane</keyword>
<evidence type="ECO:0000256" key="7">
    <source>
        <dbReference type="ARBA" id="ARBA00022927"/>
    </source>
</evidence>
<dbReference type="Pfam" id="PF21687">
    <property type="entry name" value="T2SSK_1st"/>
    <property type="match status" value="1"/>
</dbReference>
<keyword evidence="3" id="KW-0813">Transport</keyword>
<evidence type="ECO:0000256" key="10">
    <source>
        <dbReference type="SAM" id="Phobius"/>
    </source>
</evidence>
<evidence type="ECO:0000256" key="8">
    <source>
        <dbReference type="ARBA" id="ARBA00022989"/>
    </source>
</evidence>
<dbReference type="InterPro" id="IPR049031">
    <property type="entry name" value="T2SSK_SAM-like_1st"/>
</dbReference>
<evidence type="ECO:0000256" key="1">
    <source>
        <dbReference type="ARBA" id="ARBA00004533"/>
    </source>
</evidence>
<comment type="similarity">
    <text evidence="2">Belongs to the GSP K family.</text>
</comment>
<evidence type="ECO:0000259" key="11">
    <source>
        <dbReference type="Pfam" id="PF21687"/>
    </source>
</evidence>
<keyword evidence="4" id="KW-1003">Cell membrane</keyword>
<keyword evidence="8 10" id="KW-1133">Transmembrane helix</keyword>
<dbReference type="Proteomes" id="UP000245461">
    <property type="component" value="Unassembled WGS sequence"/>
</dbReference>
<evidence type="ECO:0000256" key="5">
    <source>
        <dbReference type="ARBA" id="ARBA00022519"/>
    </source>
</evidence>
<name>A0A317EE80_9PROT</name>
<protein>
    <recommendedName>
        <fullName evidence="11">T2SS protein K first SAM-like domain-containing protein</fullName>
    </recommendedName>
</protein>
<dbReference type="PANTHER" id="PTHR38831:SF2">
    <property type="entry name" value="TYPE II SECRETION SYSTEM PROTEIN K"/>
    <property type="match status" value="1"/>
</dbReference>
<evidence type="ECO:0000256" key="9">
    <source>
        <dbReference type="ARBA" id="ARBA00023136"/>
    </source>
</evidence>
<organism evidence="12 13">
    <name type="scientific">Zavarzinia aquatilis</name>
    <dbReference type="NCBI Taxonomy" id="2211142"/>
    <lineage>
        <taxon>Bacteria</taxon>
        <taxon>Pseudomonadati</taxon>
        <taxon>Pseudomonadota</taxon>
        <taxon>Alphaproteobacteria</taxon>
        <taxon>Rhodospirillales</taxon>
        <taxon>Zavarziniaceae</taxon>
        <taxon>Zavarzinia</taxon>
    </lineage>
</organism>
<evidence type="ECO:0000313" key="12">
    <source>
        <dbReference type="EMBL" id="PWR25358.1"/>
    </source>
</evidence>
<accession>A0A317EE80</accession>
<dbReference type="PANTHER" id="PTHR38831">
    <property type="entry name" value="TYPE II SECRETION SYSTEM PROTEIN K"/>
    <property type="match status" value="1"/>
</dbReference>